<feature type="signal peptide" evidence="7">
    <location>
        <begin position="1"/>
        <end position="22"/>
    </location>
</feature>
<dbReference type="Gene3D" id="3.10.50.10">
    <property type="match status" value="1"/>
</dbReference>
<dbReference type="InterPro" id="IPR001223">
    <property type="entry name" value="Glyco_hydro18_cat"/>
</dbReference>
<dbReference type="Pfam" id="PF00704">
    <property type="entry name" value="Glyco_hydro_18"/>
    <property type="match status" value="1"/>
</dbReference>
<dbReference type="InterPro" id="IPR001579">
    <property type="entry name" value="Glyco_hydro_18_chit_AS"/>
</dbReference>
<dbReference type="SUPFAM" id="SSF51445">
    <property type="entry name" value="(Trans)glycosidases"/>
    <property type="match status" value="1"/>
</dbReference>
<dbReference type="SUPFAM" id="SSF54556">
    <property type="entry name" value="Chitinase insertion domain"/>
    <property type="match status" value="1"/>
</dbReference>
<dbReference type="Proteomes" id="UP001374579">
    <property type="component" value="Unassembled WGS sequence"/>
</dbReference>
<keyword evidence="10" id="KW-1185">Reference proteome</keyword>
<proteinExistence type="inferred from homology"/>
<dbReference type="GO" id="GO:0004568">
    <property type="term" value="F:chitinase activity"/>
    <property type="evidence" value="ECO:0007669"/>
    <property type="project" value="UniProtKB-ARBA"/>
</dbReference>
<keyword evidence="1 4" id="KW-0378">Hydrolase</keyword>
<dbReference type="GO" id="GO:0008061">
    <property type="term" value="F:chitin binding"/>
    <property type="evidence" value="ECO:0007669"/>
    <property type="project" value="InterPro"/>
</dbReference>
<dbReference type="PROSITE" id="PS51910">
    <property type="entry name" value="GH18_2"/>
    <property type="match status" value="1"/>
</dbReference>
<evidence type="ECO:0000256" key="3">
    <source>
        <dbReference type="ARBA" id="ARBA00023295"/>
    </source>
</evidence>
<evidence type="ECO:0000259" key="8">
    <source>
        <dbReference type="PROSITE" id="PS51910"/>
    </source>
</evidence>
<feature type="region of interest" description="Disordered" evidence="6">
    <location>
        <begin position="411"/>
        <end position="472"/>
    </location>
</feature>
<dbReference type="Gene3D" id="3.20.20.80">
    <property type="entry name" value="Glycosidases"/>
    <property type="match status" value="1"/>
</dbReference>
<dbReference type="InterPro" id="IPR050314">
    <property type="entry name" value="Glycosyl_Hydrlase_18"/>
</dbReference>
<dbReference type="InterPro" id="IPR029070">
    <property type="entry name" value="Chitinase_insertion_sf"/>
</dbReference>
<evidence type="ECO:0000313" key="10">
    <source>
        <dbReference type="Proteomes" id="UP001374579"/>
    </source>
</evidence>
<protein>
    <recommendedName>
        <fullName evidence="8">GH18 domain-containing protein</fullName>
    </recommendedName>
</protein>
<gene>
    <name evidence="9" type="ORF">V1264_012278</name>
</gene>
<name>A0AAN9BWN1_9CAEN</name>
<comment type="caution">
    <text evidence="9">The sequence shown here is derived from an EMBL/GenBank/DDBJ whole genome shotgun (WGS) entry which is preliminary data.</text>
</comment>
<keyword evidence="2" id="KW-1015">Disulfide bond</keyword>
<dbReference type="GO" id="GO:0006032">
    <property type="term" value="P:chitin catabolic process"/>
    <property type="evidence" value="ECO:0007669"/>
    <property type="project" value="UniProtKB-ARBA"/>
</dbReference>
<organism evidence="9 10">
    <name type="scientific">Littorina saxatilis</name>
    <dbReference type="NCBI Taxonomy" id="31220"/>
    <lineage>
        <taxon>Eukaryota</taxon>
        <taxon>Metazoa</taxon>
        <taxon>Spiralia</taxon>
        <taxon>Lophotrochozoa</taxon>
        <taxon>Mollusca</taxon>
        <taxon>Gastropoda</taxon>
        <taxon>Caenogastropoda</taxon>
        <taxon>Littorinimorpha</taxon>
        <taxon>Littorinoidea</taxon>
        <taxon>Littorinidae</taxon>
        <taxon>Littorina</taxon>
    </lineage>
</organism>
<feature type="domain" description="GH18" evidence="8">
    <location>
        <begin position="23"/>
        <end position="398"/>
    </location>
</feature>
<reference evidence="9 10" key="1">
    <citation type="submission" date="2024-02" db="EMBL/GenBank/DDBJ databases">
        <title>Chromosome-scale genome assembly of the rough periwinkle Littorina saxatilis.</title>
        <authorList>
            <person name="De Jode A."/>
            <person name="Faria R."/>
            <person name="Formenti G."/>
            <person name="Sims Y."/>
            <person name="Smith T.P."/>
            <person name="Tracey A."/>
            <person name="Wood J.M.D."/>
            <person name="Zagrodzka Z.B."/>
            <person name="Johannesson K."/>
            <person name="Butlin R.K."/>
            <person name="Leder E.H."/>
        </authorList>
    </citation>
    <scope>NUCLEOTIDE SEQUENCE [LARGE SCALE GENOMIC DNA]</scope>
    <source>
        <strain evidence="9">Snail1</strain>
        <tissue evidence="9">Muscle</tissue>
    </source>
</reference>
<evidence type="ECO:0000256" key="5">
    <source>
        <dbReference type="RuleBase" id="RU004453"/>
    </source>
</evidence>
<dbReference type="GO" id="GO:0005975">
    <property type="term" value="P:carbohydrate metabolic process"/>
    <property type="evidence" value="ECO:0007669"/>
    <property type="project" value="InterPro"/>
</dbReference>
<dbReference type="SMART" id="SM00636">
    <property type="entry name" value="Glyco_18"/>
    <property type="match status" value="1"/>
</dbReference>
<dbReference type="FunFam" id="3.10.50.10:FF:000001">
    <property type="entry name" value="Chitinase 3-like 1"/>
    <property type="match status" value="1"/>
</dbReference>
<feature type="chain" id="PRO_5043034747" description="GH18 domain-containing protein" evidence="7">
    <location>
        <begin position="23"/>
        <end position="514"/>
    </location>
</feature>
<evidence type="ECO:0000256" key="6">
    <source>
        <dbReference type="SAM" id="MobiDB-lite"/>
    </source>
</evidence>
<dbReference type="AlphaFoldDB" id="A0AAN9BWN1"/>
<dbReference type="InterPro" id="IPR017853">
    <property type="entry name" value="GH"/>
</dbReference>
<dbReference type="PROSITE" id="PS01095">
    <property type="entry name" value="GH18_1"/>
    <property type="match status" value="1"/>
</dbReference>
<feature type="compositionally biased region" description="Low complexity" evidence="6">
    <location>
        <begin position="419"/>
        <end position="472"/>
    </location>
</feature>
<dbReference type="PANTHER" id="PTHR11177">
    <property type="entry name" value="CHITINASE"/>
    <property type="match status" value="1"/>
</dbReference>
<accession>A0AAN9BWN1</accession>
<dbReference type="InterPro" id="IPR011583">
    <property type="entry name" value="Chitinase_II/V-like_cat"/>
</dbReference>
<evidence type="ECO:0000313" key="9">
    <source>
        <dbReference type="EMBL" id="KAK7112902.1"/>
    </source>
</evidence>
<evidence type="ECO:0000256" key="4">
    <source>
        <dbReference type="RuleBase" id="RU000489"/>
    </source>
</evidence>
<dbReference type="PANTHER" id="PTHR11177:SF317">
    <property type="entry name" value="CHITINASE 12-RELATED"/>
    <property type="match status" value="1"/>
</dbReference>
<keyword evidence="7" id="KW-0732">Signal</keyword>
<evidence type="ECO:0000256" key="1">
    <source>
        <dbReference type="ARBA" id="ARBA00022801"/>
    </source>
</evidence>
<sequence>MQVHGVSSLVLCLFCLLHTAAAFRRVCYFTNWSRDLQQAGARFRLTDVEPFLCTHLVYAFAAVQPSNSSLAPIVTLLAEGQQEELQRYRDFNALKKVNAELRTMLSVGGSIQANKDFVQVVSSDSGRKRFAANSVMYLRTYGFDGLDIDWEYPGDQPDTKLNFTQLLRELRSSFNVDAESRGKAPLLLSVAAPVSEAQMRDGYDVPQVSSLVDFVNLMAYDFHGSWNSITSFNSPLYARAEDPRFSPELSVNWAVQAWLQKGAEAQKLVLGIAGYGQSFTLKDPSKHGVGAPTNGSGKEGRWRRMEGQLSYYEICEYITNGGTEVWDDLQRVPYVYLGDQWVGYDNPDSINDKVNFALQHSLGGVMLWALDMDDFRGAFCGKGRYPLLSAMVSAIGDKMPDVRVRLTDTVTWPHPDNVTTPAPTSPSTTTTTTTTAKQLPTSSTTKSTRSTSTTSTKSLSTTTSTVSPTTTFKKPASTQQVVVISKKNTSSAVLHLSCRLLLTLAFLVLHVLTL</sequence>
<dbReference type="EMBL" id="JBAMIC010000002">
    <property type="protein sequence ID" value="KAK7112902.1"/>
    <property type="molecule type" value="Genomic_DNA"/>
</dbReference>
<comment type="similarity">
    <text evidence="5">Belongs to the glycosyl hydrolase 18 family.</text>
</comment>
<dbReference type="GO" id="GO:0005576">
    <property type="term" value="C:extracellular region"/>
    <property type="evidence" value="ECO:0007669"/>
    <property type="project" value="TreeGrafter"/>
</dbReference>
<evidence type="ECO:0000256" key="2">
    <source>
        <dbReference type="ARBA" id="ARBA00023157"/>
    </source>
</evidence>
<keyword evidence="3 4" id="KW-0326">Glycosidase</keyword>
<evidence type="ECO:0000256" key="7">
    <source>
        <dbReference type="SAM" id="SignalP"/>
    </source>
</evidence>